<comment type="caution">
    <text evidence="5">The sequence shown here is derived from an EMBL/GenBank/DDBJ whole genome shotgun (WGS) entry which is preliminary data.</text>
</comment>
<feature type="domain" description="Methyl-accepting transducer" evidence="4">
    <location>
        <begin position="1"/>
        <end position="83"/>
    </location>
</feature>
<evidence type="ECO:0000256" key="2">
    <source>
        <dbReference type="ARBA" id="ARBA00029447"/>
    </source>
</evidence>
<dbReference type="EMBL" id="JBJHZX010000008">
    <property type="protein sequence ID" value="MFL0195335.1"/>
    <property type="molecule type" value="Genomic_DNA"/>
</dbReference>
<evidence type="ECO:0000313" key="6">
    <source>
        <dbReference type="Proteomes" id="UP001623660"/>
    </source>
</evidence>
<evidence type="ECO:0000256" key="1">
    <source>
        <dbReference type="ARBA" id="ARBA00023224"/>
    </source>
</evidence>
<evidence type="ECO:0000256" key="3">
    <source>
        <dbReference type="PROSITE-ProRule" id="PRU00284"/>
    </source>
</evidence>
<evidence type="ECO:0000259" key="4">
    <source>
        <dbReference type="PROSITE" id="PS50111"/>
    </source>
</evidence>
<accession>A0ABW8SH64</accession>
<organism evidence="5 6">
    <name type="scientific">Candidatus Clostridium eludens</name>
    <dbReference type="NCBI Taxonomy" id="3381663"/>
    <lineage>
        <taxon>Bacteria</taxon>
        <taxon>Bacillati</taxon>
        <taxon>Bacillota</taxon>
        <taxon>Clostridia</taxon>
        <taxon>Eubacteriales</taxon>
        <taxon>Clostridiaceae</taxon>
        <taxon>Clostridium</taxon>
    </lineage>
</organism>
<sequence length="83" mass="9112">MKQVAAAVEELSSSAVNVSENQQFLNKEIQNIKELSERIHQIINYIRSIADQTKMLGLNAAIEAARAGEYGKGFSIVASESCR</sequence>
<reference evidence="5 6" key="1">
    <citation type="submission" date="2024-11" db="EMBL/GenBank/DDBJ databases">
        <authorList>
            <person name="Heng Y.C."/>
            <person name="Lim A.C.H."/>
            <person name="Lee J.K.Y."/>
            <person name="Kittelmann S."/>
        </authorList>
    </citation>
    <scope>NUCLEOTIDE SEQUENCE [LARGE SCALE GENOMIC DNA]</scope>
    <source>
        <strain evidence="5 6">WILCCON 0269</strain>
    </source>
</reference>
<dbReference type="PANTHER" id="PTHR32089">
    <property type="entry name" value="METHYL-ACCEPTING CHEMOTAXIS PROTEIN MCPB"/>
    <property type="match status" value="1"/>
</dbReference>
<name>A0ABW8SH64_9CLOT</name>
<dbReference type="Proteomes" id="UP001623660">
    <property type="component" value="Unassembled WGS sequence"/>
</dbReference>
<comment type="similarity">
    <text evidence="2">Belongs to the methyl-accepting chemotaxis (MCP) protein family.</text>
</comment>
<gene>
    <name evidence="5" type="ORF">ACJDU8_07115</name>
</gene>
<keyword evidence="1 3" id="KW-0807">Transducer</keyword>
<dbReference type="PRINTS" id="PR00260">
    <property type="entry name" value="CHEMTRNSDUCR"/>
</dbReference>
<dbReference type="InterPro" id="IPR004090">
    <property type="entry name" value="Chemotax_Me-accpt_rcpt"/>
</dbReference>
<dbReference type="Gene3D" id="1.10.287.950">
    <property type="entry name" value="Methyl-accepting chemotaxis protein"/>
    <property type="match status" value="1"/>
</dbReference>
<dbReference type="InterPro" id="IPR004089">
    <property type="entry name" value="MCPsignal_dom"/>
</dbReference>
<evidence type="ECO:0000313" key="5">
    <source>
        <dbReference type="EMBL" id="MFL0195335.1"/>
    </source>
</evidence>
<dbReference type="RefSeq" id="WP_406791454.1">
    <property type="nucleotide sequence ID" value="NZ_JBJHZX010000008.1"/>
</dbReference>
<protein>
    <submittedName>
        <fullName evidence="5">Methyl-accepting chemotaxis protein</fullName>
    </submittedName>
</protein>
<proteinExistence type="inferred from homology"/>
<keyword evidence="6" id="KW-1185">Reference proteome</keyword>
<dbReference type="PANTHER" id="PTHR32089:SF112">
    <property type="entry name" value="LYSOZYME-LIKE PROTEIN-RELATED"/>
    <property type="match status" value="1"/>
</dbReference>
<dbReference type="SUPFAM" id="SSF58104">
    <property type="entry name" value="Methyl-accepting chemotaxis protein (MCP) signaling domain"/>
    <property type="match status" value="1"/>
</dbReference>
<dbReference type="Pfam" id="PF00015">
    <property type="entry name" value="MCPsignal"/>
    <property type="match status" value="1"/>
</dbReference>
<dbReference type="PROSITE" id="PS50111">
    <property type="entry name" value="CHEMOTAXIS_TRANSDUC_2"/>
    <property type="match status" value="1"/>
</dbReference>